<feature type="domain" description="Rad4 beta-hairpin" evidence="8">
    <location>
        <begin position="596"/>
        <end position="655"/>
    </location>
</feature>
<dbReference type="Pfam" id="PF10404">
    <property type="entry name" value="BHD_2"/>
    <property type="match status" value="1"/>
</dbReference>
<dbReference type="SUPFAM" id="SSF54001">
    <property type="entry name" value="Cysteine proteinases"/>
    <property type="match status" value="1"/>
</dbReference>
<keyword evidence="5" id="KW-0539">Nucleus</keyword>
<dbReference type="Gene3D" id="3.30.70.2460">
    <property type="entry name" value="Rad4, beta-hairpin domain BHD3"/>
    <property type="match status" value="1"/>
</dbReference>
<keyword evidence="4" id="KW-0234">DNA repair</keyword>
<dbReference type="InterPro" id="IPR018326">
    <property type="entry name" value="Rad4_beta-hairpin_dom1"/>
</dbReference>
<evidence type="ECO:0000259" key="7">
    <source>
        <dbReference type="SMART" id="SM01030"/>
    </source>
</evidence>
<comment type="subcellular location">
    <subcellularLocation>
        <location evidence="1">Nucleus</location>
    </subcellularLocation>
</comment>
<dbReference type="SMART" id="SM01032">
    <property type="entry name" value="BHD_3"/>
    <property type="match status" value="1"/>
</dbReference>
<dbReference type="GO" id="GO:0006298">
    <property type="term" value="P:mismatch repair"/>
    <property type="evidence" value="ECO:0007669"/>
    <property type="project" value="TreeGrafter"/>
</dbReference>
<dbReference type="GO" id="GO:0006289">
    <property type="term" value="P:nucleotide-excision repair"/>
    <property type="evidence" value="ECO:0007669"/>
    <property type="project" value="InterPro"/>
</dbReference>
<dbReference type="Pfam" id="PF10403">
    <property type="entry name" value="BHD_1"/>
    <property type="match status" value="1"/>
</dbReference>
<feature type="compositionally biased region" description="Basic and acidic residues" evidence="6">
    <location>
        <begin position="12"/>
        <end position="28"/>
    </location>
</feature>
<dbReference type="PANTHER" id="PTHR12135">
    <property type="entry name" value="DNA REPAIR PROTEIN XP-C / RAD4"/>
    <property type="match status" value="1"/>
</dbReference>
<protein>
    <submittedName>
        <fullName evidence="10">DNA repair protein complementing XP-C cells</fullName>
    </submittedName>
</protein>
<feature type="compositionally biased region" description="Basic and acidic residues" evidence="6">
    <location>
        <begin position="266"/>
        <end position="276"/>
    </location>
</feature>
<feature type="domain" description="Rad4 beta-hairpin" evidence="9">
    <location>
        <begin position="662"/>
        <end position="732"/>
    </location>
</feature>
<name>A0A556UFF6_BAGYA</name>
<evidence type="ECO:0000313" key="11">
    <source>
        <dbReference type="Proteomes" id="UP000319801"/>
    </source>
</evidence>
<feature type="region of interest" description="Disordered" evidence="6">
    <location>
        <begin position="249"/>
        <end position="440"/>
    </location>
</feature>
<dbReference type="Pfam" id="PF10405">
    <property type="entry name" value="BHD_3"/>
    <property type="match status" value="1"/>
</dbReference>
<dbReference type="InterPro" id="IPR042488">
    <property type="entry name" value="Rad4_BHD3_sf"/>
</dbReference>
<dbReference type="GO" id="GO:0003697">
    <property type="term" value="F:single-stranded DNA binding"/>
    <property type="evidence" value="ECO:0007669"/>
    <property type="project" value="TreeGrafter"/>
</dbReference>
<dbReference type="InterPro" id="IPR036985">
    <property type="entry name" value="Transglutaminase-like_sf"/>
</dbReference>
<dbReference type="GO" id="GO:0003684">
    <property type="term" value="F:damaged DNA binding"/>
    <property type="evidence" value="ECO:0007669"/>
    <property type="project" value="InterPro"/>
</dbReference>
<dbReference type="InterPro" id="IPR004583">
    <property type="entry name" value="DNA_repair_Rad4"/>
</dbReference>
<feature type="compositionally biased region" description="Basic and acidic residues" evidence="6">
    <location>
        <begin position="102"/>
        <end position="114"/>
    </location>
</feature>
<dbReference type="OrthoDB" id="300780at2759"/>
<evidence type="ECO:0000259" key="9">
    <source>
        <dbReference type="SMART" id="SM01032"/>
    </source>
</evidence>
<dbReference type="Proteomes" id="UP000319801">
    <property type="component" value="Unassembled WGS sequence"/>
</dbReference>
<dbReference type="PANTHER" id="PTHR12135:SF0">
    <property type="entry name" value="DNA REPAIR PROTEIN COMPLEMENTING XP-C CELLS"/>
    <property type="match status" value="1"/>
</dbReference>
<feature type="compositionally biased region" description="Acidic residues" evidence="6">
    <location>
        <begin position="401"/>
        <end position="422"/>
    </location>
</feature>
<dbReference type="InterPro" id="IPR018328">
    <property type="entry name" value="Rad4_beta-hairpin_dom3"/>
</dbReference>
<evidence type="ECO:0000256" key="5">
    <source>
        <dbReference type="ARBA" id="ARBA00023242"/>
    </source>
</evidence>
<dbReference type="Gene3D" id="3.90.260.10">
    <property type="entry name" value="Transglutaminase-like"/>
    <property type="match status" value="2"/>
</dbReference>
<evidence type="ECO:0000256" key="2">
    <source>
        <dbReference type="ARBA" id="ARBA00009525"/>
    </source>
</evidence>
<dbReference type="GO" id="GO:0005737">
    <property type="term" value="C:cytoplasm"/>
    <property type="evidence" value="ECO:0007669"/>
    <property type="project" value="TreeGrafter"/>
</dbReference>
<dbReference type="GO" id="GO:0000111">
    <property type="term" value="C:nucleotide-excision repair factor 2 complex"/>
    <property type="evidence" value="ECO:0007669"/>
    <property type="project" value="TreeGrafter"/>
</dbReference>
<feature type="compositionally biased region" description="Basic and acidic residues" evidence="6">
    <location>
        <begin position="423"/>
        <end position="440"/>
    </location>
</feature>
<feature type="compositionally biased region" description="Basic and acidic residues" evidence="6">
    <location>
        <begin position="64"/>
        <end position="80"/>
    </location>
</feature>
<keyword evidence="11" id="KW-1185">Reference proteome</keyword>
<keyword evidence="3" id="KW-0227">DNA damage</keyword>
<feature type="compositionally biased region" description="Acidic residues" evidence="6">
    <location>
        <begin position="115"/>
        <end position="131"/>
    </location>
</feature>
<dbReference type="EMBL" id="VCAZ01000070">
    <property type="protein sequence ID" value="TSO77710.1"/>
    <property type="molecule type" value="Genomic_DNA"/>
</dbReference>
<evidence type="ECO:0000313" key="10">
    <source>
        <dbReference type="EMBL" id="TSO77710.1"/>
    </source>
</evidence>
<feature type="compositionally biased region" description="Acidic residues" evidence="6">
    <location>
        <begin position="341"/>
        <end position="365"/>
    </location>
</feature>
<evidence type="ECO:0000256" key="3">
    <source>
        <dbReference type="ARBA" id="ARBA00022763"/>
    </source>
</evidence>
<feature type="compositionally biased region" description="Polar residues" evidence="6">
    <location>
        <begin position="88"/>
        <end position="99"/>
    </location>
</feature>
<feature type="region of interest" description="Disordered" evidence="6">
    <location>
        <begin position="1"/>
        <end position="150"/>
    </location>
</feature>
<reference evidence="10 11" key="1">
    <citation type="journal article" date="2019" name="Genome Biol. Evol.">
        <title>Whole-Genome Sequencing of the Giant Devil Catfish, Bagarius yarrelli.</title>
        <authorList>
            <person name="Jiang W."/>
            <person name="Lv Y."/>
            <person name="Cheng L."/>
            <person name="Yang K."/>
            <person name="Chao B."/>
            <person name="Wang X."/>
            <person name="Li Y."/>
            <person name="Pan X."/>
            <person name="You X."/>
            <person name="Zhang Y."/>
            <person name="Yang J."/>
            <person name="Li J."/>
            <person name="Zhang X."/>
            <person name="Liu S."/>
            <person name="Sun C."/>
            <person name="Yang J."/>
            <person name="Shi Q."/>
        </authorList>
    </citation>
    <scope>NUCLEOTIDE SEQUENCE [LARGE SCALE GENOMIC DNA]</scope>
    <source>
        <strain evidence="10">JWS20170419001</strain>
        <tissue evidence="10">Muscle</tissue>
    </source>
</reference>
<evidence type="ECO:0000259" key="8">
    <source>
        <dbReference type="SMART" id="SM01031"/>
    </source>
</evidence>
<comment type="similarity">
    <text evidence="2">Belongs to the XPC family.</text>
</comment>
<evidence type="ECO:0000256" key="4">
    <source>
        <dbReference type="ARBA" id="ARBA00023204"/>
    </source>
</evidence>
<dbReference type="Pfam" id="PF03835">
    <property type="entry name" value="Rad4"/>
    <property type="match status" value="1"/>
</dbReference>
<comment type="caution">
    <text evidence="10">The sequence shown here is derived from an EMBL/GenBank/DDBJ whole genome shotgun (WGS) entry which is preliminary data.</text>
</comment>
<evidence type="ECO:0000256" key="1">
    <source>
        <dbReference type="ARBA" id="ARBA00004123"/>
    </source>
</evidence>
<dbReference type="InterPro" id="IPR018327">
    <property type="entry name" value="BHD_2"/>
</dbReference>
<organism evidence="10 11">
    <name type="scientific">Bagarius yarrelli</name>
    <name type="common">Goonch</name>
    <name type="synonym">Bagrus yarrelli</name>
    <dbReference type="NCBI Taxonomy" id="175774"/>
    <lineage>
        <taxon>Eukaryota</taxon>
        <taxon>Metazoa</taxon>
        <taxon>Chordata</taxon>
        <taxon>Craniata</taxon>
        <taxon>Vertebrata</taxon>
        <taxon>Euteleostomi</taxon>
        <taxon>Actinopterygii</taxon>
        <taxon>Neopterygii</taxon>
        <taxon>Teleostei</taxon>
        <taxon>Ostariophysi</taxon>
        <taxon>Siluriformes</taxon>
        <taxon>Sisoridae</taxon>
        <taxon>Sisorinae</taxon>
        <taxon>Bagarius</taxon>
    </lineage>
</organism>
<evidence type="ECO:0000256" key="6">
    <source>
        <dbReference type="SAM" id="MobiDB-lite"/>
    </source>
</evidence>
<dbReference type="InterPro" id="IPR018325">
    <property type="entry name" value="Rad4/PNGase_transGLS-fold"/>
</dbReference>
<accession>A0A556UFF6</accession>
<proteinExistence type="inferred from homology"/>
<dbReference type="InterPro" id="IPR038765">
    <property type="entry name" value="Papain-like_cys_pep_sf"/>
</dbReference>
<feature type="compositionally biased region" description="Basic and acidic residues" evidence="6">
    <location>
        <begin position="304"/>
        <end position="316"/>
    </location>
</feature>
<gene>
    <name evidence="10" type="ORF">Baya_9677</name>
</gene>
<dbReference type="Gene3D" id="2.20.20.110">
    <property type="entry name" value="Rad4, beta-hairpin domain BHD1"/>
    <property type="match status" value="1"/>
</dbReference>
<dbReference type="FunFam" id="2.20.20.110:FF:000001">
    <property type="entry name" value="DNA repair protein complementing XP-C cells"/>
    <property type="match status" value="1"/>
</dbReference>
<dbReference type="SMART" id="SM01031">
    <property type="entry name" value="BHD_2"/>
    <property type="match status" value="1"/>
</dbReference>
<dbReference type="GO" id="GO:0071942">
    <property type="term" value="C:XPC complex"/>
    <property type="evidence" value="ECO:0007669"/>
    <property type="project" value="TreeGrafter"/>
</dbReference>
<dbReference type="AlphaFoldDB" id="A0A556UFF6"/>
<feature type="compositionally biased region" description="Basic and acidic residues" evidence="6">
    <location>
        <begin position="366"/>
        <end position="382"/>
    </location>
</feature>
<dbReference type="SMART" id="SM01030">
    <property type="entry name" value="BHD_1"/>
    <property type="match status" value="1"/>
</dbReference>
<feature type="domain" description="Rad4 beta-hairpin" evidence="7">
    <location>
        <begin position="542"/>
        <end position="594"/>
    </location>
</feature>
<sequence length="741" mass="85261">MAKRKQRTDAVATEKDRTKKKKIQDEKKKKAAPKTPIIKDKDTKAKNIPKATKTRSQAVRKANKPADEKKSKYFSEPLKEEPEDIFEDSNTSVPVNSVLKSIDNKIKEEKKENDTESEESDEDEDWEEVEDLAGPLGPAAGDQEPTVPSQPVEIEIETTEARHKRQKSGLFRNRVCSEPDLLAITLSLVPAHFTTVIEKKINSTYLNGLLKWFKVTFTLNPALPEENYMGLQNMLKRRLGSLSARNHQEMTYERAQTSTSPPMRKKSNEADKKSPEPKGLLGSKRSLPSNTEGQPKRGGKRSKQNVEDDGDKKKESAGGQKAKNTKRRVTASKVSYKEVSSDEDDEHSDGEEFNPNSEEDSDDSEYEAKRSSRNAKTKEKGKSQAPRHCSKIRNRTKIKEEEEEEEDEEEDEVEELKEELEELEKPKGKKQQEKKKQGKGHDEWIEVYLKGAKRWMCVDVDQGVGHPELCASQATQPITYIVGVDKDGYLKDVSSRYDPHWLTSTRKRRINSEWWEETLRFYECPDSAEKKNEDKELQDKLISKPLPKAISEYKNHPLYALERHILKYEALYPATATILGYCRGEAVYSRDCVHTLRSRDTWLKQARTVRLGEKPYKMVKSMSNRSRKVRMMSEKKDENDLALFGLWQTEEYQPPVAINGKIPRNDFGNVYMFKSSMLPVGCAHLHLPNLNKVARKLDLDCKREKRVLANWKLLVKGLLIKERLQRRSDCRLANRQAERPR</sequence>